<evidence type="ECO:0000259" key="3">
    <source>
        <dbReference type="Pfam" id="PF13556"/>
    </source>
</evidence>
<evidence type="ECO:0000313" key="5">
    <source>
        <dbReference type="EMBL" id="MEQ2455345.1"/>
    </source>
</evidence>
<evidence type="ECO:0000259" key="4">
    <source>
        <dbReference type="Pfam" id="PF17853"/>
    </source>
</evidence>
<dbReference type="InterPro" id="IPR041522">
    <property type="entry name" value="CdaR_GGDEF"/>
</dbReference>
<feature type="domain" description="PucR C-terminal helix-turn-helix" evidence="3">
    <location>
        <begin position="469"/>
        <end position="526"/>
    </location>
</feature>
<dbReference type="PANTHER" id="PTHR33744:SF1">
    <property type="entry name" value="DNA-BINDING TRANSCRIPTIONAL ACTIVATOR ADER"/>
    <property type="match status" value="1"/>
</dbReference>
<gene>
    <name evidence="5" type="ORF">WMO45_02325</name>
</gene>
<dbReference type="Pfam" id="PF13556">
    <property type="entry name" value="HTH_30"/>
    <property type="match status" value="1"/>
</dbReference>
<feature type="domain" description="CdaR GGDEF-like" evidence="4">
    <location>
        <begin position="286"/>
        <end position="417"/>
    </location>
</feature>
<dbReference type="InterPro" id="IPR051448">
    <property type="entry name" value="CdaR-like_regulators"/>
</dbReference>
<dbReference type="Proteomes" id="UP001440599">
    <property type="component" value="Unassembled WGS sequence"/>
</dbReference>
<dbReference type="PANTHER" id="PTHR33744">
    <property type="entry name" value="CARBOHYDRATE DIACID REGULATOR"/>
    <property type="match status" value="1"/>
</dbReference>
<evidence type="ECO:0000256" key="1">
    <source>
        <dbReference type="ARBA" id="ARBA00006754"/>
    </source>
</evidence>
<evidence type="ECO:0000259" key="2">
    <source>
        <dbReference type="Pfam" id="PF07905"/>
    </source>
</evidence>
<organism evidence="5 6">
    <name type="scientific">Flavonifractor hominis</name>
    <dbReference type="NCBI Taxonomy" id="3133178"/>
    <lineage>
        <taxon>Bacteria</taxon>
        <taxon>Bacillati</taxon>
        <taxon>Bacillota</taxon>
        <taxon>Clostridia</taxon>
        <taxon>Eubacteriales</taxon>
        <taxon>Oscillospiraceae</taxon>
        <taxon>Flavonifractor</taxon>
    </lineage>
</organism>
<feature type="domain" description="Purine catabolism PurC-like" evidence="2">
    <location>
        <begin position="15"/>
        <end position="134"/>
    </location>
</feature>
<dbReference type="InterPro" id="IPR012914">
    <property type="entry name" value="PucR_dom"/>
</dbReference>
<dbReference type="Pfam" id="PF17853">
    <property type="entry name" value="GGDEF_2"/>
    <property type="match status" value="1"/>
</dbReference>
<dbReference type="InterPro" id="IPR042070">
    <property type="entry name" value="PucR_C-HTH_sf"/>
</dbReference>
<dbReference type="Pfam" id="PF07905">
    <property type="entry name" value="PucR"/>
    <property type="match status" value="1"/>
</dbReference>
<comment type="similarity">
    <text evidence="1">Belongs to the CdaR family.</text>
</comment>
<dbReference type="Gene3D" id="1.10.10.2840">
    <property type="entry name" value="PucR C-terminal helix-turn-helix domain"/>
    <property type="match status" value="1"/>
</dbReference>
<dbReference type="RefSeq" id="WP_349139047.1">
    <property type="nucleotide sequence ID" value="NZ_JBBMFT010000001.1"/>
</dbReference>
<accession>A0ABV1EL79</accession>
<protein>
    <submittedName>
        <fullName evidence="5">PucR family transcriptional regulator ligand-binding domain-containing protein</fullName>
    </submittedName>
</protein>
<proteinExistence type="inferred from homology"/>
<keyword evidence="6" id="KW-1185">Reference proteome</keyword>
<dbReference type="EMBL" id="JBBMFT010000001">
    <property type="protein sequence ID" value="MEQ2455345.1"/>
    <property type="molecule type" value="Genomic_DNA"/>
</dbReference>
<dbReference type="InterPro" id="IPR025736">
    <property type="entry name" value="PucR_C-HTH_dom"/>
</dbReference>
<reference evidence="5 6" key="1">
    <citation type="submission" date="2024-03" db="EMBL/GenBank/DDBJ databases">
        <title>Human intestinal bacterial collection.</title>
        <authorList>
            <person name="Pauvert C."/>
            <person name="Hitch T.C.A."/>
            <person name="Clavel T."/>
        </authorList>
    </citation>
    <scope>NUCLEOTIDE SEQUENCE [LARGE SCALE GENOMIC DNA]</scope>
    <source>
        <strain evidence="5 6">CLA-AP-H34</strain>
    </source>
</reference>
<name>A0ABV1EL79_9FIRM</name>
<sequence length="535" mass="59881">MLRVPEWSFHPSLSELLSLPVFQGSRVLAGHAGLEHPVTGINLSDTPEYYKWLSPGELMVSTCFALHDNPGALADFIPTLSSKGLSGLILKPGQYLGSTPKVMLACADQLAFPLVELPESVRFSDITKAVSDELLRRQTALLRSTLTVNEMLTRTIVEGAGLEEITRMVSGLTGGSILVLDCINNRRARFLTETDATRFSGHSEEQIDRALIAGSEMHVLRVGGHSFGFLYVYHSLPPIEALDDGIMAQVLQTIPLEIARERTVRERGDQHFDEFLLHLLSDHIADEHREAARARAFGLDLSQNHLILRARVIDRSDTNNKYAGVFQRTLLASDVQTTLTNLGFSLHLVTTSDEYLLLLSAPLENRAFTALTTRFPERVDRYMEDYDALSIIAGCGRPHSGIAGLVRSDRESRLAFRASLSRGGGLTRFEDLGLLRLVYASEPEAEIDTFVHETLRGLLDHSQPRSSELLQTLESYFRNYGNLKRISEEMYAHYNTVVYRLKSIREITGLDVHIPAQRFQLELALQLYRLTTLDH</sequence>
<evidence type="ECO:0000313" key="6">
    <source>
        <dbReference type="Proteomes" id="UP001440599"/>
    </source>
</evidence>
<comment type="caution">
    <text evidence="5">The sequence shown here is derived from an EMBL/GenBank/DDBJ whole genome shotgun (WGS) entry which is preliminary data.</text>
</comment>